<evidence type="ECO:0000256" key="10">
    <source>
        <dbReference type="SAM" id="MobiDB-lite"/>
    </source>
</evidence>
<dbReference type="GO" id="GO:0019878">
    <property type="term" value="P:lysine biosynthetic process via aminoadipic acid"/>
    <property type="evidence" value="ECO:0007669"/>
    <property type="project" value="TreeGrafter"/>
</dbReference>
<dbReference type="FunFam" id="3.40.640.10:FF:000074">
    <property type="entry name" value="Aromatic amino acid aminotransferase"/>
    <property type="match status" value="1"/>
</dbReference>
<reference evidence="12 13" key="1">
    <citation type="submission" date="2016-07" db="EMBL/GenBank/DDBJ databases">
        <title>Multiple horizontal gene transfer events from other fungi enriched the ability of initially mycotrophic Trichoderma (Ascomycota) to feed on dead plant biomass.</title>
        <authorList>
            <consortium name="DOE Joint Genome Institute"/>
            <person name="Aerts A."/>
            <person name="Atanasova L."/>
            <person name="Chenthamara K."/>
            <person name="Zhang J."/>
            <person name="Grujic M."/>
            <person name="Henrissat B."/>
            <person name="Kuo A."/>
            <person name="Salamov A."/>
            <person name="Lipzen A."/>
            <person name="Labutti K."/>
            <person name="Barry K."/>
            <person name="Miao Y."/>
            <person name="Rahimi M.J."/>
            <person name="Shen Q."/>
            <person name="Grigoriev I.V."/>
            <person name="Kubicek C.P."/>
            <person name="Druzhinina I.S."/>
        </authorList>
    </citation>
    <scope>NUCLEOTIDE SEQUENCE [LARGE SCALE GENOMIC DNA]</scope>
    <source>
        <strain evidence="12 13">CBS 433.97</strain>
    </source>
</reference>
<feature type="region of interest" description="Disordered" evidence="10">
    <location>
        <begin position="1"/>
        <end position="25"/>
    </location>
</feature>
<dbReference type="GO" id="GO:0008793">
    <property type="term" value="F:aromatic-amino-acid transaminase activity"/>
    <property type="evidence" value="ECO:0007669"/>
    <property type="project" value="TreeGrafter"/>
</dbReference>
<evidence type="ECO:0000313" key="12">
    <source>
        <dbReference type="EMBL" id="PTB40372.1"/>
    </source>
</evidence>
<dbReference type="GO" id="GO:0005737">
    <property type="term" value="C:cytoplasm"/>
    <property type="evidence" value="ECO:0007669"/>
    <property type="project" value="UniProtKB-SubCell"/>
</dbReference>
<keyword evidence="7" id="KW-0663">Pyridoxal phosphate</keyword>
<evidence type="ECO:0000256" key="3">
    <source>
        <dbReference type="ARBA" id="ARBA00007441"/>
    </source>
</evidence>
<evidence type="ECO:0000256" key="8">
    <source>
        <dbReference type="ARBA" id="ARBA00051993"/>
    </source>
</evidence>
<comment type="similarity">
    <text evidence="3">Belongs to the class-I pyridoxal-phosphate-dependent aminotransferase family.</text>
</comment>
<dbReference type="EMBL" id="KZ679263">
    <property type="protein sequence ID" value="PTB40372.1"/>
    <property type="molecule type" value="Genomic_DNA"/>
</dbReference>
<feature type="domain" description="Aminotransferase class I/classII large" evidence="11">
    <location>
        <begin position="174"/>
        <end position="462"/>
    </location>
</feature>
<dbReference type="GO" id="GO:0006571">
    <property type="term" value="P:tyrosine biosynthetic process"/>
    <property type="evidence" value="ECO:0007669"/>
    <property type="project" value="TreeGrafter"/>
</dbReference>
<keyword evidence="5" id="KW-0032">Aminotransferase</keyword>
<dbReference type="Proteomes" id="UP000240493">
    <property type="component" value="Unassembled WGS sequence"/>
</dbReference>
<name>A0A2T3Z6F1_TRIA4</name>
<dbReference type="InterPro" id="IPR050859">
    <property type="entry name" value="Class-I_PLP-dep_aminotransf"/>
</dbReference>
<evidence type="ECO:0000256" key="2">
    <source>
        <dbReference type="ARBA" id="ARBA00004496"/>
    </source>
</evidence>
<comment type="catalytic activity">
    <reaction evidence="8">
        <text>an aromatic L-alpha-amino acid + 2-oxoglutarate = an aromatic oxo-acid + L-glutamate</text>
        <dbReference type="Rhea" id="RHEA:17533"/>
        <dbReference type="ChEBI" id="CHEBI:16810"/>
        <dbReference type="ChEBI" id="CHEBI:29985"/>
        <dbReference type="ChEBI" id="CHEBI:73309"/>
        <dbReference type="ChEBI" id="CHEBI:84824"/>
        <dbReference type="EC" id="2.6.1.57"/>
    </reaction>
</comment>
<dbReference type="GO" id="GO:0009074">
    <property type="term" value="P:aromatic amino acid family catabolic process"/>
    <property type="evidence" value="ECO:0007669"/>
    <property type="project" value="TreeGrafter"/>
</dbReference>
<evidence type="ECO:0000256" key="1">
    <source>
        <dbReference type="ARBA" id="ARBA00001933"/>
    </source>
</evidence>
<dbReference type="InterPro" id="IPR004839">
    <property type="entry name" value="Aminotransferase_I/II_large"/>
</dbReference>
<dbReference type="SUPFAM" id="SSF53383">
    <property type="entry name" value="PLP-dependent transferases"/>
    <property type="match status" value="1"/>
</dbReference>
<dbReference type="EC" id="2.6.1.57" evidence="9"/>
<evidence type="ECO:0000256" key="5">
    <source>
        <dbReference type="ARBA" id="ARBA00022576"/>
    </source>
</evidence>
<evidence type="ECO:0000259" key="11">
    <source>
        <dbReference type="Pfam" id="PF00155"/>
    </source>
</evidence>
<dbReference type="OrthoDB" id="691673at2759"/>
<evidence type="ECO:0000256" key="7">
    <source>
        <dbReference type="ARBA" id="ARBA00022898"/>
    </source>
</evidence>
<evidence type="ECO:0000256" key="4">
    <source>
        <dbReference type="ARBA" id="ARBA00022490"/>
    </source>
</evidence>
<keyword evidence="6" id="KW-0808">Transferase</keyword>
<dbReference type="STRING" id="1042311.A0A2T3Z6F1"/>
<dbReference type="GO" id="GO:0030170">
    <property type="term" value="F:pyridoxal phosphate binding"/>
    <property type="evidence" value="ECO:0007669"/>
    <property type="project" value="InterPro"/>
</dbReference>
<dbReference type="InterPro" id="IPR015424">
    <property type="entry name" value="PyrdxlP-dep_Trfase"/>
</dbReference>
<comment type="subcellular location">
    <subcellularLocation>
        <location evidence="2">Cytoplasm</location>
    </subcellularLocation>
</comment>
<organism evidence="12 13">
    <name type="scientific">Trichoderma asperellum (strain ATCC 204424 / CBS 433.97 / NBRC 101777)</name>
    <dbReference type="NCBI Taxonomy" id="1042311"/>
    <lineage>
        <taxon>Eukaryota</taxon>
        <taxon>Fungi</taxon>
        <taxon>Dikarya</taxon>
        <taxon>Ascomycota</taxon>
        <taxon>Pezizomycotina</taxon>
        <taxon>Sordariomycetes</taxon>
        <taxon>Hypocreomycetidae</taxon>
        <taxon>Hypocreales</taxon>
        <taxon>Hypocreaceae</taxon>
        <taxon>Trichoderma</taxon>
    </lineage>
</organism>
<keyword evidence="4" id="KW-0963">Cytoplasm</keyword>
<dbReference type="PANTHER" id="PTHR42790">
    <property type="entry name" value="AMINOTRANSFERASE"/>
    <property type="match status" value="1"/>
</dbReference>
<sequence>MAELNNLKGPNLYPRRKPVNPSQWGVAAPCSSEQFKSDDNKHKPLAKQWHHYLSIESANRMPSSLKHVVTHLQDPHVISLGGGIPSADFIPFEEITFRPLSPISSGSQDRKALSTVKTTLYATKHDITEGASIYDLTTALNYGQGCGSAQFLRWVTEHTEMVHNPPYADWRCSMTIGNTSALDMCLHMLAQQGDCVLTEKYTFSTAIEMAQPLGLNFIGLEMDHEGILPESLSEVLSNWNPELHGNARKPFLLYTIPTGQNPTGTTQSFQRRQAVYQVAREHDLLILEDDPYYFLQMNEYASSNEGHSGTGIRSLEDLFMNLIPSYLRIDTDGRVIRMDSFSKVISPGARLGWITACQQIIERFQFHTDVSTQSPSGLSQLAFFKLLDDYWGHAGYVKWLIHLRNEYTKRRNVLISACEKHLPKDVISWEPTHAGMFQWFEIDWQKHPNASHKSLHLLEEEIWEESIFAGTLLCKGSWFCASARKGTDRIFYRATFAAAPLHKIEEAIGRLGKALRKAFRLEEDITF</sequence>
<dbReference type="GO" id="GO:0047536">
    <property type="term" value="F:2-aminoadipate transaminase activity"/>
    <property type="evidence" value="ECO:0007669"/>
    <property type="project" value="TreeGrafter"/>
</dbReference>
<dbReference type="InterPro" id="IPR015421">
    <property type="entry name" value="PyrdxlP-dep_Trfase_major"/>
</dbReference>
<evidence type="ECO:0000313" key="13">
    <source>
        <dbReference type="Proteomes" id="UP000240493"/>
    </source>
</evidence>
<dbReference type="Gene3D" id="3.40.640.10">
    <property type="entry name" value="Type I PLP-dependent aspartate aminotransferase-like (Major domain)"/>
    <property type="match status" value="1"/>
</dbReference>
<gene>
    <name evidence="12" type="ORF">M441DRAFT_196021</name>
</gene>
<dbReference type="Pfam" id="PF00155">
    <property type="entry name" value="Aminotran_1_2"/>
    <property type="match status" value="1"/>
</dbReference>
<evidence type="ECO:0000256" key="6">
    <source>
        <dbReference type="ARBA" id="ARBA00022679"/>
    </source>
</evidence>
<comment type="cofactor">
    <cofactor evidence="1">
        <name>pyridoxal 5'-phosphate</name>
        <dbReference type="ChEBI" id="CHEBI:597326"/>
    </cofactor>
</comment>
<dbReference type="AlphaFoldDB" id="A0A2T3Z6F1"/>
<protein>
    <recommendedName>
        <fullName evidence="9">aromatic-amino-acid transaminase</fullName>
        <ecNumber evidence="9">2.6.1.57</ecNumber>
    </recommendedName>
</protein>
<evidence type="ECO:0000256" key="9">
    <source>
        <dbReference type="ARBA" id="ARBA00067014"/>
    </source>
</evidence>
<dbReference type="PANTHER" id="PTHR42790:SF21">
    <property type="entry name" value="AROMATIC_AMINOADIPATE AMINOTRANSFERASE 1"/>
    <property type="match status" value="1"/>
</dbReference>
<keyword evidence="13" id="KW-1185">Reference proteome</keyword>
<proteinExistence type="inferred from homology"/>
<dbReference type="CDD" id="cd00609">
    <property type="entry name" value="AAT_like"/>
    <property type="match status" value="1"/>
</dbReference>
<accession>A0A2T3Z6F1</accession>